<name>A0ABD3X5F9_SINWO</name>
<reference evidence="2 3" key="1">
    <citation type="submission" date="2024-11" db="EMBL/GenBank/DDBJ databases">
        <title>Chromosome-level genome assembly of the freshwater bivalve Anodonta woodiana.</title>
        <authorList>
            <person name="Chen X."/>
        </authorList>
    </citation>
    <scope>NUCLEOTIDE SEQUENCE [LARGE SCALE GENOMIC DNA]</scope>
    <source>
        <strain evidence="2">MN2024</strain>
        <tissue evidence="2">Gills</tissue>
    </source>
</reference>
<feature type="domain" description="CRAL-TRIO" evidence="1">
    <location>
        <begin position="82"/>
        <end position="238"/>
    </location>
</feature>
<evidence type="ECO:0000313" key="3">
    <source>
        <dbReference type="Proteomes" id="UP001634394"/>
    </source>
</evidence>
<organism evidence="2 3">
    <name type="scientific">Sinanodonta woodiana</name>
    <name type="common">Chinese pond mussel</name>
    <name type="synonym">Anodonta woodiana</name>
    <dbReference type="NCBI Taxonomy" id="1069815"/>
    <lineage>
        <taxon>Eukaryota</taxon>
        <taxon>Metazoa</taxon>
        <taxon>Spiralia</taxon>
        <taxon>Lophotrochozoa</taxon>
        <taxon>Mollusca</taxon>
        <taxon>Bivalvia</taxon>
        <taxon>Autobranchia</taxon>
        <taxon>Heteroconchia</taxon>
        <taxon>Palaeoheterodonta</taxon>
        <taxon>Unionida</taxon>
        <taxon>Unionoidea</taxon>
        <taxon>Unionidae</taxon>
        <taxon>Unioninae</taxon>
        <taxon>Sinanodonta</taxon>
    </lineage>
</organism>
<dbReference type="EMBL" id="JBJQND010000004">
    <property type="protein sequence ID" value="KAL3880965.1"/>
    <property type="molecule type" value="Genomic_DNA"/>
</dbReference>
<dbReference type="SUPFAM" id="SSF46938">
    <property type="entry name" value="CRAL/TRIO N-terminal domain"/>
    <property type="match status" value="1"/>
</dbReference>
<dbReference type="InterPro" id="IPR001251">
    <property type="entry name" value="CRAL-TRIO_dom"/>
</dbReference>
<dbReference type="Pfam" id="PF00650">
    <property type="entry name" value="CRAL_TRIO"/>
    <property type="match status" value="1"/>
</dbReference>
<dbReference type="PROSITE" id="PS50191">
    <property type="entry name" value="CRAL_TRIO"/>
    <property type="match status" value="1"/>
</dbReference>
<dbReference type="InterPro" id="IPR036273">
    <property type="entry name" value="CRAL/TRIO_N_dom_sf"/>
</dbReference>
<dbReference type="SMART" id="SM00516">
    <property type="entry name" value="SEC14"/>
    <property type="match status" value="1"/>
</dbReference>
<dbReference type="Proteomes" id="UP001634394">
    <property type="component" value="Unassembled WGS sequence"/>
</dbReference>
<dbReference type="Gene3D" id="3.40.525.10">
    <property type="entry name" value="CRAL-TRIO lipid binding domain"/>
    <property type="match status" value="1"/>
</dbReference>
<proteinExistence type="predicted"/>
<dbReference type="PANTHER" id="PTHR46384">
    <property type="entry name" value="MOTILE SPERM DOMAIN-CONTAINING PROTEIN 2"/>
    <property type="match status" value="1"/>
</dbReference>
<accession>A0ABD3X5F9</accession>
<dbReference type="SUPFAM" id="SSF52087">
    <property type="entry name" value="CRAL/TRIO domain"/>
    <property type="match status" value="1"/>
</dbReference>
<dbReference type="InterPro" id="IPR053012">
    <property type="entry name" value="ER-organelle_contact"/>
</dbReference>
<protein>
    <recommendedName>
        <fullName evidence="1">CRAL-TRIO domain-containing protein</fullName>
    </recommendedName>
</protein>
<dbReference type="PANTHER" id="PTHR46384:SF1">
    <property type="entry name" value="MOTILE SPERM DOMAIN-CONTAINING PROTEIN 2"/>
    <property type="match status" value="1"/>
</dbReference>
<sequence>MADGDKVVTESAEKIREKFLQKYGDNIKKNLYDDRDVQKVQENDSYVESFFRKRETVDEAVDRLHESLKWRMEYGINDLTEDNFDLQVWEKGAVFFHNHDKDGHKILFLKVKEHRKDPQTQPIIKRFFAFHLETFYRHNPEEQLVIFFDMTDTGLANLDMELIKFVITSFKIYYPVILDKMLIYEMPWVFNAAWTIIKTWLSAEAVKRIKFVKKADIQEYINKDQLMEHMGGTDKFQYKYDPEDWKNDWDGIKGRKKVTFADQEDSFHRTFSMDSSIDDQNPLSIKASYNIIASKSGSILARSTQKPGGALIGSINHGINYGSVNYGSINHGIVNYGSSGSYPYAGVNPGNFATSAYAKRENREDNSFIGRLLTVR</sequence>
<keyword evidence="3" id="KW-1185">Reference proteome</keyword>
<dbReference type="InterPro" id="IPR036865">
    <property type="entry name" value="CRAL-TRIO_dom_sf"/>
</dbReference>
<dbReference type="CDD" id="cd00170">
    <property type="entry name" value="SEC14"/>
    <property type="match status" value="1"/>
</dbReference>
<comment type="caution">
    <text evidence="2">The sequence shown here is derived from an EMBL/GenBank/DDBJ whole genome shotgun (WGS) entry which is preliminary data.</text>
</comment>
<evidence type="ECO:0000259" key="1">
    <source>
        <dbReference type="PROSITE" id="PS50191"/>
    </source>
</evidence>
<gene>
    <name evidence="2" type="ORF">ACJMK2_033166</name>
</gene>
<dbReference type="AlphaFoldDB" id="A0ABD3X5F9"/>
<evidence type="ECO:0000313" key="2">
    <source>
        <dbReference type="EMBL" id="KAL3880965.1"/>
    </source>
</evidence>